<organism evidence="2 3">
    <name type="scientific">Reticulomyxa filosa</name>
    <dbReference type="NCBI Taxonomy" id="46433"/>
    <lineage>
        <taxon>Eukaryota</taxon>
        <taxon>Sar</taxon>
        <taxon>Rhizaria</taxon>
        <taxon>Retaria</taxon>
        <taxon>Foraminifera</taxon>
        <taxon>Monothalamids</taxon>
        <taxon>Reticulomyxidae</taxon>
        <taxon>Reticulomyxa</taxon>
    </lineage>
</organism>
<name>X6NWY3_RETFI</name>
<evidence type="ECO:0000313" key="2">
    <source>
        <dbReference type="EMBL" id="ETO30830.1"/>
    </source>
</evidence>
<comment type="caution">
    <text evidence="2">The sequence shown here is derived from an EMBL/GenBank/DDBJ whole genome shotgun (WGS) entry which is preliminary data.</text>
</comment>
<evidence type="ECO:0000256" key="1">
    <source>
        <dbReference type="SAM" id="MobiDB-lite"/>
    </source>
</evidence>
<dbReference type="Proteomes" id="UP000023152">
    <property type="component" value="Unassembled WGS sequence"/>
</dbReference>
<gene>
    <name evidence="2" type="ORF">RFI_06289</name>
</gene>
<feature type="compositionally biased region" description="Pro residues" evidence="1">
    <location>
        <begin position="855"/>
        <end position="871"/>
    </location>
</feature>
<feature type="region of interest" description="Disordered" evidence="1">
    <location>
        <begin position="817"/>
        <end position="876"/>
    </location>
</feature>
<feature type="compositionally biased region" description="Basic and acidic residues" evidence="1">
    <location>
        <begin position="1051"/>
        <end position="1060"/>
    </location>
</feature>
<evidence type="ECO:0000313" key="3">
    <source>
        <dbReference type="Proteomes" id="UP000023152"/>
    </source>
</evidence>
<feature type="compositionally biased region" description="Polar residues" evidence="1">
    <location>
        <begin position="1065"/>
        <end position="1085"/>
    </location>
</feature>
<keyword evidence="3" id="KW-1185">Reference proteome</keyword>
<dbReference type="EMBL" id="ASPP01005288">
    <property type="protein sequence ID" value="ETO30830.1"/>
    <property type="molecule type" value="Genomic_DNA"/>
</dbReference>
<feature type="region of interest" description="Disordered" evidence="1">
    <location>
        <begin position="1046"/>
        <end position="1085"/>
    </location>
</feature>
<feature type="compositionally biased region" description="Pro residues" evidence="1">
    <location>
        <begin position="822"/>
        <end position="831"/>
    </location>
</feature>
<sequence length="1085" mass="123558">MEEKRINEANTDDDLVCALLQSNLDKLKRHFSQIRTTSSFDHSFKAIQWYEELDILFTIIQTLFARWSSASVCPSNVLALKESEHLLTKEAETIITNDIMNYIAKDITENIALRLHWACLALSHYTQISTNIADQLVQYMHICIFCEIVTFNGYFFFFFSLEKVRNVFIAGSAQAVLSNIERTIKSTHYSFHCGGSFLFKFPHFFVPSVFGFFLNRIYVFDLQETERKGEEEQTQKQKQRQKQKQNKNENENESVNVQQKHSVAIMTAKEKTQMFEEEQLIEDGKKYLSKFEVCVRSWMKDGQGCPSSWIKIDNHNKRLPGKGIGCVCINIHTKQVLSQRNFYFRQTNVDTTKQFLQFLKLRKRPSILLSQIFHHFTCDIYDLLLVMSAHYKVGTIDKASIAALMKLGIASDQIPKDKECFIYIGRPPTNKSDPFFACVASPCDAGPCVVRRVILPSSSPPQLEAKEMETIPIPFYPGILTQVFEPHLQSRAASEVKDVQTNLAKVWENETFAAMKEEALAKFMQNAPNVSSIQLDSVEGIHEPIDRLLQQAIEITRGRPIVELVTKLIGILSEYGNVLEKLVNDAGGDALRQALVTHSSTFLSVLNGTSMTTEKKAALFDSKWKVVDVQNFIVYVCAVFNTCRKTREFAKHIQKQALQAVDTKLKHEINVKPLLLRFLSIEDQLLHVLQATILTKFDKTTQFRDNSDWDDQKCSLEINGRLDTWMSNCKKFLPGAVFIFFLKTFTANYLIQFLRGLVFGSSTLTLSPLLNCLQVFQQGVLRQFPQQLRTVQTFVKNVSTLPGLIIEIGFASAGDKYNPPSLSKPPPPPPAGNNSNLFGLLFRNPKRESTSDAPSLPPPPPPPLLPPPPPSLSSSASTTTVITIDVSNSAFAKKSIEFVSNFEVKLNCLDYVQSYQIEFADIDEEDENVGIDKPQTTENDNKTEPEIKCDDPILTGRNSVDIFSFSIFPPTSFVFYKKINYNKRFNHYSFCHWNVYCAEMKLLTNESKSETDTPFAQKYLMIQRIMEMREFSETDQQTIQALCERTNTNQDSHEQKRLSQEDSQDQYGISQNNGGTENKNIPDTT</sequence>
<reference evidence="2 3" key="1">
    <citation type="journal article" date="2013" name="Curr. Biol.">
        <title>The Genome of the Foraminiferan Reticulomyxa filosa.</title>
        <authorList>
            <person name="Glockner G."/>
            <person name="Hulsmann N."/>
            <person name="Schleicher M."/>
            <person name="Noegel A.A."/>
            <person name="Eichinger L."/>
            <person name="Gallinger C."/>
            <person name="Pawlowski J."/>
            <person name="Sierra R."/>
            <person name="Euteneuer U."/>
            <person name="Pillet L."/>
            <person name="Moustafa A."/>
            <person name="Platzer M."/>
            <person name="Groth M."/>
            <person name="Szafranski K."/>
            <person name="Schliwa M."/>
        </authorList>
    </citation>
    <scope>NUCLEOTIDE SEQUENCE [LARGE SCALE GENOMIC DNA]</scope>
</reference>
<feature type="region of interest" description="Disordered" evidence="1">
    <location>
        <begin position="229"/>
        <end position="257"/>
    </location>
</feature>
<proteinExistence type="predicted"/>
<protein>
    <submittedName>
        <fullName evidence="2">Uncharacterized protein</fullName>
    </submittedName>
</protein>
<accession>X6NWY3</accession>
<dbReference type="AlphaFoldDB" id="X6NWY3"/>